<accession>A0A5J4UW07</accession>
<comment type="caution">
    <text evidence="2">The sequence shown here is derived from an EMBL/GenBank/DDBJ whole genome shotgun (WGS) entry which is preliminary data.</text>
</comment>
<dbReference type="Proteomes" id="UP000324800">
    <property type="component" value="Unassembled WGS sequence"/>
</dbReference>
<feature type="region of interest" description="Disordered" evidence="1">
    <location>
        <begin position="162"/>
        <end position="195"/>
    </location>
</feature>
<feature type="compositionally biased region" description="Basic and acidic residues" evidence="1">
    <location>
        <begin position="186"/>
        <end position="195"/>
    </location>
</feature>
<organism evidence="2 3">
    <name type="scientific">Streblomastix strix</name>
    <dbReference type="NCBI Taxonomy" id="222440"/>
    <lineage>
        <taxon>Eukaryota</taxon>
        <taxon>Metamonada</taxon>
        <taxon>Preaxostyla</taxon>
        <taxon>Oxymonadida</taxon>
        <taxon>Streblomastigidae</taxon>
        <taxon>Streblomastix</taxon>
    </lineage>
</organism>
<proteinExistence type="predicted"/>
<evidence type="ECO:0000256" key="1">
    <source>
        <dbReference type="SAM" id="MobiDB-lite"/>
    </source>
</evidence>
<evidence type="ECO:0000313" key="3">
    <source>
        <dbReference type="Proteomes" id="UP000324800"/>
    </source>
</evidence>
<evidence type="ECO:0000313" key="2">
    <source>
        <dbReference type="EMBL" id="KAA6374886.1"/>
    </source>
</evidence>
<name>A0A5J4UW07_9EUKA</name>
<sequence length="262" mass="29177">MVGADDQGYQSNDVHFEIAQIQFNNGCSDNRMGSGNGVNGGDEGIASVLMGPRSMRNCFPKAIAMIVNSDNSIESTDQDVNDGGLLDQTGSTKRSCKPVRTSCMVGRIRDKNELTIAKVLQLVSRQMSLQNQRTEHELIYPKFLVTSTIQFESSFTDEIWGDGSKASRGVSGEESSDGGSESTNPTRDDETSYEYKRSVGEELFKRMARRVGLDRIAANNVIESSNMGTRRKRRAGLHVFCVYQEEKNVNLDEMLKRNQMKY</sequence>
<gene>
    <name evidence="2" type="ORF">EZS28_029589</name>
</gene>
<dbReference type="EMBL" id="SNRW01011642">
    <property type="protein sequence ID" value="KAA6374886.1"/>
    <property type="molecule type" value="Genomic_DNA"/>
</dbReference>
<reference evidence="2 3" key="1">
    <citation type="submission" date="2019-03" db="EMBL/GenBank/DDBJ databases">
        <title>Single cell metagenomics reveals metabolic interactions within the superorganism composed of flagellate Streblomastix strix and complex community of Bacteroidetes bacteria on its surface.</title>
        <authorList>
            <person name="Treitli S.C."/>
            <person name="Kolisko M."/>
            <person name="Husnik F."/>
            <person name="Keeling P."/>
            <person name="Hampl V."/>
        </authorList>
    </citation>
    <scope>NUCLEOTIDE SEQUENCE [LARGE SCALE GENOMIC DNA]</scope>
    <source>
        <strain evidence="2">ST1C</strain>
    </source>
</reference>
<dbReference type="AlphaFoldDB" id="A0A5J4UW07"/>
<protein>
    <submittedName>
        <fullName evidence="2">Uncharacterized protein</fullName>
    </submittedName>
</protein>
<feature type="compositionally biased region" description="Low complexity" evidence="1">
    <location>
        <begin position="167"/>
        <end position="182"/>
    </location>
</feature>